<sequence length="128" mass="14807">MPSVSLFLVGLPVQEIWDQTLDILEEDNRDLRSCALVSRSLTPQAQFHLFHDIVLSKADRYSYDDGAACRRLVSILVTSPHLKRHICRIRIPFHRDFLVNVCGMGLSRLRDIRFCDAPRNYFASPDDY</sequence>
<gene>
    <name evidence="1" type="ORF">B0H17DRAFT_1214351</name>
</gene>
<organism evidence="1 2">
    <name type="scientific">Mycena rosella</name>
    <name type="common">Pink bonnet</name>
    <name type="synonym">Agaricus rosellus</name>
    <dbReference type="NCBI Taxonomy" id="1033263"/>
    <lineage>
        <taxon>Eukaryota</taxon>
        <taxon>Fungi</taxon>
        <taxon>Dikarya</taxon>
        <taxon>Basidiomycota</taxon>
        <taxon>Agaricomycotina</taxon>
        <taxon>Agaricomycetes</taxon>
        <taxon>Agaricomycetidae</taxon>
        <taxon>Agaricales</taxon>
        <taxon>Marasmiineae</taxon>
        <taxon>Mycenaceae</taxon>
        <taxon>Mycena</taxon>
    </lineage>
</organism>
<reference evidence="1" key="1">
    <citation type="submission" date="2023-03" db="EMBL/GenBank/DDBJ databases">
        <title>Massive genome expansion in bonnet fungi (Mycena s.s.) driven by repeated elements and novel gene families across ecological guilds.</title>
        <authorList>
            <consortium name="Lawrence Berkeley National Laboratory"/>
            <person name="Harder C.B."/>
            <person name="Miyauchi S."/>
            <person name="Viragh M."/>
            <person name="Kuo A."/>
            <person name="Thoen E."/>
            <person name="Andreopoulos B."/>
            <person name="Lu D."/>
            <person name="Skrede I."/>
            <person name="Drula E."/>
            <person name="Henrissat B."/>
            <person name="Morin E."/>
            <person name="Kohler A."/>
            <person name="Barry K."/>
            <person name="LaButti K."/>
            <person name="Morin E."/>
            <person name="Salamov A."/>
            <person name="Lipzen A."/>
            <person name="Mereny Z."/>
            <person name="Hegedus B."/>
            <person name="Baldrian P."/>
            <person name="Stursova M."/>
            <person name="Weitz H."/>
            <person name="Taylor A."/>
            <person name="Grigoriev I.V."/>
            <person name="Nagy L.G."/>
            <person name="Martin F."/>
            <person name="Kauserud H."/>
        </authorList>
    </citation>
    <scope>NUCLEOTIDE SEQUENCE</scope>
    <source>
        <strain evidence="1">CBHHK067</strain>
    </source>
</reference>
<dbReference type="AlphaFoldDB" id="A0AAD7CN77"/>
<keyword evidence="2" id="KW-1185">Reference proteome</keyword>
<dbReference type="Proteomes" id="UP001221757">
    <property type="component" value="Unassembled WGS sequence"/>
</dbReference>
<dbReference type="EMBL" id="JARKIE010000321">
    <property type="protein sequence ID" value="KAJ7654367.1"/>
    <property type="molecule type" value="Genomic_DNA"/>
</dbReference>
<evidence type="ECO:0000313" key="2">
    <source>
        <dbReference type="Proteomes" id="UP001221757"/>
    </source>
</evidence>
<evidence type="ECO:0000313" key="1">
    <source>
        <dbReference type="EMBL" id="KAJ7654367.1"/>
    </source>
</evidence>
<accession>A0AAD7CN77</accession>
<proteinExistence type="predicted"/>
<protein>
    <submittedName>
        <fullName evidence="1">Uncharacterized protein</fullName>
    </submittedName>
</protein>
<comment type="caution">
    <text evidence="1">The sequence shown here is derived from an EMBL/GenBank/DDBJ whole genome shotgun (WGS) entry which is preliminary data.</text>
</comment>
<name>A0AAD7CN77_MYCRO</name>